<reference evidence="2 3" key="1">
    <citation type="submission" date="2019-05" db="EMBL/GenBank/DDBJ databases">
        <title>Another draft genome of Portunus trituberculatus and its Hox gene families provides insights of decapod evolution.</title>
        <authorList>
            <person name="Jeong J.-H."/>
            <person name="Song I."/>
            <person name="Kim S."/>
            <person name="Choi T."/>
            <person name="Kim D."/>
            <person name="Ryu S."/>
            <person name="Kim W."/>
        </authorList>
    </citation>
    <scope>NUCLEOTIDE SEQUENCE [LARGE SCALE GENOMIC DNA]</scope>
    <source>
        <tissue evidence="2">Muscle</tissue>
    </source>
</reference>
<name>A0A5B7FVS2_PORTR</name>
<feature type="compositionally biased region" description="Basic and acidic residues" evidence="1">
    <location>
        <begin position="13"/>
        <end position="31"/>
    </location>
</feature>
<evidence type="ECO:0000256" key="1">
    <source>
        <dbReference type="SAM" id="MobiDB-lite"/>
    </source>
</evidence>
<evidence type="ECO:0000313" key="3">
    <source>
        <dbReference type="Proteomes" id="UP000324222"/>
    </source>
</evidence>
<protein>
    <submittedName>
        <fullName evidence="2">Uncharacterized protein</fullName>
    </submittedName>
</protein>
<dbReference type="EMBL" id="VSRR010008871">
    <property type="protein sequence ID" value="MPC49435.1"/>
    <property type="molecule type" value="Genomic_DNA"/>
</dbReference>
<dbReference type="AlphaFoldDB" id="A0A5B7FVS2"/>
<organism evidence="2 3">
    <name type="scientific">Portunus trituberculatus</name>
    <name type="common">Swimming crab</name>
    <name type="synonym">Neptunus trituberculatus</name>
    <dbReference type="NCBI Taxonomy" id="210409"/>
    <lineage>
        <taxon>Eukaryota</taxon>
        <taxon>Metazoa</taxon>
        <taxon>Ecdysozoa</taxon>
        <taxon>Arthropoda</taxon>
        <taxon>Crustacea</taxon>
        <taxon>Multicrustacea</taxon>
        <taxon>Malacostraca</taxon>
        <taxon>Eumalacostraca</taxon>
        <taxon>Eucarida</taxon>
        <taxon>Decapoda</taxon>
        <taxon>Pleocyemata</taxon>
        <taxon>Brachyura</taxon>
        <taxon>Eubrachyura</taxon>
        <taxon>Portunoidea</taxon>
        <taxon>Portunidae</taxon>
        <taxon>Portuninae</taxon>
        <taxon>Portunus</taxon>
    </lineage>
</organism>
<evidence type="ECO:0000313" key="2">
    <source>
        <dbReference type="EMBL" id="MPC49435.1"/>
    </source>
</evidence>
<sequence length="85" mass="9892">MARQRGQGWMARWRGDKEGDGMEGKRGKAKEGSTPNEIPLKLPCLLRPERLDAGTALQTCYRHYTNARRYKTPQRYPAQRLELQF</sequence>
<comment type="caution">
    <text evidence="2">The sequence shown here is derived from an EMBL/GenBank/DDBJ whole genome shotgun (WGS) entry which is preliminary data.</text>
</comment>
<accession>A0A5B7FVS2</accession>
<feature type="region of interest" description="Disordered" evidence="1">
    <location>
        <begin position="1"/>
        <end position="40"/>
    </location>
</feature>
<keyword evidence="3" id="KW-1185">Reference proteome</keyword>
<dbReference type="Proteomes" id="UP000324222">
    <property type="component" value="Unassembled WGS sequence"/>
</dbReference>
<gene>
    <name evidence="2" type="ORF">E2C01_043233</name>
</gene>
<proteinExistence type="predicted"/>